<dbReference type="Pfam" id="PF07396">
    <property type="entry name" value="Porin_O_P"/>
    <property type="match status" value="1"/>
</dbReference>
<evidence type="ECO:0000313" key="2">
    <source>
        <dbReference type="EMBL" id="KIO43473.1"/>
    </source>
</evidence>
<evidence type="ECO:0000313" key="5">
    <source>
        <dbReference type="Proteomes" id="UP000031980"/>
    </source>
</evidence>
<reference evidence="2 4" key="2">
    <citation type="submission" date="2014-07" db="EMBL/GenBank/DDBJ databases">
        <title>Porphyromonadaceae bacterium OUH 334697 = ATCC BAA-2682 = DSM 28341 draft genome.</title>
        <authorList>
            <person name="Sydenham T.V."/>
            <person name="Hasman H."/>
            <person name="Justesen U.S."/>
        </authorList>
    </citation>
    <scope>NUCLEOTIDE SEQUENCE [LARGE SCALE GENOMIC DNA]</scope>
    <source>
        <strain evidence="2 4">OUH 334697</strain>
    </source>
</reference>
<protein>
    <recommendedName>
        <fullName evidence="6">Porin</fullName>
    </recommendedName>
</protein>
<feature type="signal peptide" evidence="1">
    <location>
        <begin position="1"/>
        <end position="19"/>
    </location>
</feature>
<evidence type="ECO:0000313" key="3">
    <source>
        <dbReference type="EMBL" id="KIO45650.1"/>
    </source>
</evidence>
<organism evidence="3 5">
    <name type="scientific">Sanguibacteroides justesenii</name>
    <dbReference type="NCBI Taxonomy" id="1547597"/>
    <lineage>
        <taxon>Bacteria</taxon>
        <taxon>Pseudomonadati</taxon>
        <taxon>Bacteroidota</taxon>
        <taxon>Bacteroidia</taxon>
        <taxon>Bacteroidales</taxon>
        <taxon>Porphyromonadaceae</taxon>
        <taxon>Sanguibacteroides</taxon>
    </lineage>
</organism>
<dbReference type="SUPFAM" id="SSF56935">
    <property type="entry name" value="Porins"/>
    <property type="match status" value="1"/>
</dbReference>
<dbReference type="InterPro" id="IPR010870">
    <property type="entry name" value="Porin_O/P"/>
</dbReference>
<evidence type="ECO:0008006" key="6">
    <source>
        <dbReference type="Google" id="ProtNLM"/>
    </source>
</evidence>
<evidence type="ECO:0000313" key="4">
    <source>
        <dbReference type="Proteomes" id="UP000031937"/>
    </source>
</evidence>
<keyword evidence="5" id="KW-1185">Reference proteome</keyword>
<feature type="chain" id="PRO_5043118870" description="Porin" evidence="1">
    <location>
        <begin position="20"/>
        <end position="391"/>
    </location>
</feature>
<name>A0A0C3R6L0_9PORP</name>
<evidence type="ECO:0000256" key="1">
    <source>
        <dbReference type="SAM" id="SignalP"/>
    </source>
</evidence>
<reference evidence="3 5" key="1">
    <citation type="submission" date="2014-07" db="EMBL/GenBank/DDBJ databases">
        <title>Porphyromonadaceae bacterium OUH 308042 = ATCC BAA-2681 = DSM 28342 draft genome.</title>
        <authorList>
            <person name="Sydenham T.V."/>
            <person name="Hasman H."/>
            <person name="Justensen U.S."/>
        </authorList>
    </citation>
    <scope>NUCLEOTIDE SEQUENCE [LARGE SCALE GENOMIC DNA]</scope>
    <source>
        <strain evidence="3 5">OUH 308042</strain>
    </source>
</reference>
<comment type="caution">
    <text evidence="3">The sequence shown here is derived from an EMBL/GenBank/DDBJ whole genome shotgun (WGS) entry which is preliminary data.</text>
</comment>
<sequence length="391" mass="44936">MKKIVLLVLVMGCVQGLFAQSTSNEKTLFERVSKIEKKVDWFHLYLNMQGTFNANFNYEGVNGLQQAAFKMNQLRIEAKGNVTPWLSYRWRQRLNRGSGNGSTNIDNMPTSIDIAGIGVRLNDQFSFFAGKQCTVYGGIEFDLNPIEIYEYCDMIEYMSNFMTGLNIAFQANENHQIQFQILDSRNGSVEETYGDINEVGIGNGRAPLVYTLNWNGNFFDGAFKTRWSASIMSEAEKKQMYYYALGNELTLGDFNMYFDFMYSDEDLDRKGIMTDILGGRNNLDNHVAFNAKYMSMVAKFNYRVAPKWNVFIKGMYETASIFKATDGIEKGKYRTSYGYLAGVEYYPMESNLHFFANFTGRSYNFTHRAAGYNNYDTQRVSVGFIYQLPMF</sequence>
<proteinExistence type="predicted"/>
<dbReference type="OrthoDB" id="846879at2"/>
<dbReference type="EMBL" id="JPIU01000037">
    <property type="protein sequence ID" value="KIO45650.1"/>
    <property type="molecule type" value="Genomic_DNA"/>
</dbReference>
<dbReference type="Proteomes" id="UP000031980">
    <property type="component" value="Unassembled WGS sequence"/>
</dbReference>
<dbReference type="EMBL" id="JPIT01000031">
    <property type="protein sequence ID" value="KIO43473.1"/>
    <property type="molecule type" value="Genomic_DNA"/>
</dbReference>
<gene>
    <name evidence="3" type="ORF">BA92_04090</name>
    <name evidence="2" type="ORF">IE90_10075</name>
</gene>
<dbReference type="Proteomes" id="UP000031937">
    <property type="component" value="Unassembled WGS sequence"/>
</dbReference>
<dbReference type="RefSeq" id="WP_041503692.1">
    <property type="nucleotide sequence ID" value="NZ_JPIT01000031.1"/>
</dbReference>
<dbReference type="AlphaFoldDB" id="A0A0C3R6L0"/>
<accession>A0A0C3R6L0</accession>
<keyword evidence="1" id="KW-0732">Signal</keyword>